<organism evidence="1 2">
    <name type="scientific">Streptomyces achmelvichensis</name>
    <dbReference type="NCBI Taxonomy" id="3134111"/>
    <lineage>
        <taxon>Bacteria</taxon>
        <taxon>Bacillati</taxon>
        <taxon>Actinomycetota</taxon>
        <taxon>Actinomycetes</taxon>
        <taxon>Kitasatosporales</taxon>
        <taxon>Streptomycetaceae</taxon>
        <taxon>Streptomyces</taxon>
    </lineage>
</organism>
<dbReference type="Proteomes" id="UP001377168">
    <property type="component" value="Unassembled WGS sequence"/>
</dbReference>
<gene>
    <name evidence="1" type="ORF">WKI67_20565</name>
</gene>
<protein>
    <submittedName>
        <fullName evidence="1">Uncharacterized protein</fullName>
    </submittedName>
</protein>
<evidence type="ECO:0000313" key="2">
    <source>
        <dbReference type="Proteomes" id="UP001377168"/>
    </source>
</evidence>
<accession>A0ACC6PWH6</accession>
<evidence type="ECO:0000313" key="1">
    <source>
        <dbReference type="EMBL" id="MEJ8635774.1"/>
    </source>
</evidence>
<reference evidence="1" key="1">
    <citation type="submission" date="2024-03" db="EMBL/GenBank/DDBJ databases">
        <title>Novel Streptomyces species of biotechnological and ecological value are a feature of Machair soil.</title>
        <authorList>
            <person name="Prole J.R."/>
            <person name="Goodfellow M."/>
            <person name="Allenby N."/>
            <person name="Ward A.C."/>
        </authorList>
    </citation>
    <scope>NUCLEOTIDE SEQUENCE</scope>
    <source>
        <strain evidence="1">MS2.AVA.5</strain>
    </source>
</reference>
<name>A0ACC6PWH6_9ACTN</name>
<dbReference type="EMBL" id="JBBKAJ010000022">
    <property type="protein sequence ID" value="MEJ8635774.1"/>
    <property type="molecule type" value="Genomic_DNA"/>
</dbReference>
<sequence length="85" mass="8558">MDAQSPDGQRRTGSRRGGLRLTTMFGTLAVVIATTVGMAPPVTTIAVAGGGGHSTERLWLLGGLALSLAAAGVVAVAATRGRRDQ</sequence>
<comment type="caution">
    <text evidence="1">The sequence shown here is derived from an EMBL/GenBank/DDBJ whole genome shotgun (WGS) entry which is preliminary data.</text>
</comment>
<keyword evidence="2" id="KW-1185">Reference proteome</keyword>
<proteinExistence type="predicted"/>